<dbReference type="Gene3D" id="3.90.1140.10">
    <property type="entry name" value="Cyclic phosphodiesterase"/>
    <property type="match status" value="1"/>
</dbReference>
<dbReference type="OrthoDB" id="514292at2759"/>
<dbReference type="InterPro" id="IPR009097">
    <property type="entry name" value="Cyclic_Pdiesterase"/>
</dbReference>
<sequence>MHMKTKTGSGLSSSSYPKFYPHITLASLAHLQGLTEAIPQYETPIVCSFKSIDIGDVYYRSVYVSIVPDNSILYLHKRVHENLRIEPRTPSFPHMSLVYIDDEDAAKGERQRYYELLKDAGKFEVVGEAVKLCGQGLEDLIDGFEARQIWAVDCNGPVEGWQIIAKYSLLKV</sequence>
<dbReference type="PANTHER" id="PTHR28141:SF1">
    <property type="entry name" value="2',3'-CYCLIC-NUCLEOTIDE 3'-PHOSPHODIESTERASE"/>
    <property type="match status" value="1"/>
</dbReference>
<organism evidence="1 2">
    <name type="scientific">Crepidotus variabilis</name>
    <dbReference type="NCBI Taxonomy" id="179855"/>
    <lineage>
        <taxon>Eukaryota</taxon>
        <taxon>Fungi</taxon>
        <taxon>Dikarya</taxon>
        <taxon>Basidiomycota</taxon>
        <taxon>Agaricomycotina</taxon>
        <taxon>Agaricomycetes</taxon>
        <taxon>Agaricomycetidae</taxon>
        <taxon>Agaricales</taxon>
        <taxon>Agaricineae</taxon>
        <taxon>Crepidotaceae</taxon>
        <taxon>Crepidotus</taxon>
    </lineage>
</organism>
<keyword evidence="2" id="KW-1185">Reference proteome</keyword>
<dbReference type="SUPFAM" id="SSF55144">
    <property type="entry name" value="LigT-like"/>
    <property type="match status" value="1"/>
</dbReference>
<dbReference type="Pfam" id="PF07823">
    <property type="entry name" value="CPDase"/>
    <property type="match status" value="1"/>
</dbReference>
<dbReference type="InterPro" id="IPR012386">
    <property type="entry name" value="Cyclic-nucl_3Pdiesterase"/>
</dbReference>
<reference evidence="1" key="1">
    <citation type="submission" date="2020-11" db="EMBL/GenBank/DDBJ databases">
        <authorList>
            <consortium name="DOE Joint Genome Institute"/>
            <person name="Ahrendt S."/>
            <person name="Riley R."/>
            <person name="Andreopoulos W."/>
            <person name="Labutti K."/>
            <person name="Pangilinan J."/>
            <person name="Ruiz-Duenas F.J."/>
            <person name="Barrasa J.M."/>
            <person name="Sanchez-Garcia M."/>
            <person name="Camarero S."/>
            <person name="Miyauchi S."/>
            <person name="Serrano A."/>
            <person name="Linde D."/>
            <person name="Babiker R."/>
            <person name="Drula E."/>
            <person name="Ayuso-Fernandez I."/>
            <person name="Pacheco R."/>
            <person name="Padilla G."/>
            <person name="Ferreira P."/>
            <person name="Barriuso J."/>
            <person name="Kellner H."/>
            <person name="Castanera R."/>
            <person name="Alfaro M."/>
            <person name="Ramirez L."/>
            <person name="Pisabarro A.G."/>
            <person name="Kuo A."/>
            <person name="Tritt A."/>
            <person name="Lipzen A."/>
            <person name="He G."/>
            <person name="Yan M."/>
            <person name="Ng V."/>
            <person name="Cullen D."/>
            <person name="Martin F."/>
            <person name="Rosso M.-N."/>
            <person name="Henrissat B."/>
            <person name="Hibbett D."/>
            <person name="Martinez A.T."/>
            <person name="Grigoriev I.V."/>
        </authorList>
    </citation>
    <scope>NUCLEOTIDE SEQUENCE</scope>
    <source>
        <strain evidence="1">CBS 506.95</strain>
    </source>
</reference>
<dbReference type="EMBL" id="MU157824">
    <property type="protein sequence ID" value="KAF9535239.1"/>
    <property type="molecule type" value="Genomic_DNA"/>
</dbReference>
<dbReference type="Proteomes" id="UP000807306">
    <property type="component" value="Unassembled WGS sequence"/>
</dbReference>
<comment type="caution">
    <text evidence="1">The sequence shown here is derived from an EMBL/GenBank/DDBJ whole genome shotgun (WGS) entry which is preliminary data.</text>
</comment>
<accession>A0A9P6EV28</accession>
<dbReference type="GO" id="GO:0004113">
    <property type="term" value="F:2',3'-cyclic-nucleotide 3'-phosphodiesterase activity"/>
    <property type="evidence" value="ECO:0007669"/>
    <property type="project" value="TreeGrafter"/>
</dbReference>
<name>A0A9P6EV28_9AGAR</name>
<evidence type="ECO:0000313" key="2">
    <source>
        <dbReference type="Proteomes" id="UP000807306"/>
    </source>
</evidence>
<proteinExistence type="predicted"/>
<evidence type="ECO:0000313" key="1">
    <source>
        <dbReference type="EMBL" id="KAF9535239.1"/>
    </source>
</evidence>
<protein>
    <submittedName>
        <fullName evidence="1">Uncharacterized protein</fullName>
    </submittedName>
</protein>
<dbReference type="AlphaFoldDB" id="A0A9P6EV28"/>
<gene>
    <name evidence="1" type="ORF">CPB83DRAFT_841449</name>
</gene>
<dbReference type="PANTHER" id="PTHR28141">
    <property type="entry name" value="2',3'-CYCLIC-NUCLEOTIDE 3'-PHOSPHODIESTERASE"/>
    <property type="match status" value="1"/>
</dbReference>
<dbReference type="GO" id="GO:0009187">
    <property type="term" value="P:cyclic nucleotide metabolic process"/>
    <property type="evidence" value="ECO:0007669"/>
    <property type="project" value="TreeGrafter"/>
</dbReference>